<reference evidence="5 6" key="1">
    <citation type="submission" date="2017-09" db="EMBL/GenBank/DDBJ databases">
        <authorList>
            <person name="Lee N."/>
            <person name="Cho B.-K."/>
        </authorList>
    </citation>
    <scope>NUCLEOTIDE SEQUENCE [LARGE SCALE GENOMIC DNA]</scope>
    <source>
        <strain evidence="5 6">ATCC 39115</strain>
    </source>
</reference>
<evidence type="ECO:0000259" key="4">
    <source>
        <dbReference type="Pfam" id="PF25863"/>
    </source>
</evidence>
<evidence type="ECO:0000259" key="2">
    <source>
        <dbReference type="Pfam" id="PF25861"/>
    </source>
</evidence>
<feature type="domain" description="Alkaline phosphatase-like protein PglZ N-terminal" evidence="3">
    <location>
        <begin position="24"/>
        <end position="111"/>
    </location>
</feature>
<evidence type="ECO:0000313" key="5">
    <source>
        <dbReference type="EMBL" id="QEU85459.1"/>
    </source>
</evidence>
<dbReference type="RefSeq" id="WP_016826542.1">
    <property type="nucleotide sequence ID" value="NZ_CP023700.1"/>
</dbReference>
<evidence type="ECO:0000259" key="3">
    <source>
        <dbReference type="Pfam" id="PF25862"/>
    </source>
</evidence>
<protein>
    <submittedName>
        <fullName evidence="5">BREX-2 system phosphatase PglZ</fullName>
    </submittedName>
</protein>
<dbReference type="InterPro" id="IPR058882">
    <property type="entry name" value="PglZ_C"/>
</dbReference>
<feature type="domain" description="Alkaline phosphatase-like protein PglZ C-terminal" evidence="4">
    <location>
        <begin position="826"/>
        <end position="928"/>
    </location>
</feature>
<evidence type="ECO:0000313" key="6">
    <source>
        <dbReference type="Proteomes" id="UP000327143"/>
    </source>
</evidence>
<dbReference type="NCBIfam" id="NF033446">
    <property type="entry name" value="BREX_PglZ_2"/>
    <property type="match status" value="1"/>
</dbReference>
<proteinExistence type="predicted"/>
<dbReference type="InterPro" id="IPR058880">
    <property type="entry name" value="PglZ_N"/>
</dbReference>
<dbReference type="Pfam" id="PF25861">
    <property type="entry name" value="PglZ_2nd"/>
    <property type="match status" value="1"/>
</dbReference>
<name>A0ABX6AEK1_STRVD</name>
<dbReference type="EMBL" id="CP023700">
    <property type="protein sequence ID" value="QEU85459.1"/>
    <property type="molecule type" value="Genomic_DNA"/>
</dbReference>
<dbReference type="Pfam" id="PF08665">
    <property type="entry name" value="PglZ"/>
    <property type="match status" value="1"/>
</dbReference>
<dbReference type="InterPro" id="IPR058881">
    <property type="entry name" value="PglZ_2nd"/>
</dbReference>
<feature type="domain" description="Alkaline phosphatase-like protein PglZ second" evidence="2">
    <location>
        <begin position="190"/>
        <end position="335"/>
    </location>
</feature>
<feature type="region of interest" description="Disordered" evidence="1">
    <location>
        <begin position="777"/>
        <end position="807"/>
    </location>
</feature>
<gene>
    <name evidence="5" type="primary">pglZ</name>
    <name evidence="5" type="ORF">CP969_12560</name>
</gene>
<accession>A0ABX6AEK1</accession>
<dbReference type="Proteomes" id="UP000327143">
    <property type="component" value="Chromosome"/>
</dbReference>
<evidence type="ECO:0000256" key="1">
    <source>
        <dbReference type="SAM" id="MobiDB-lite"/>
    </source>
</evidence>
<dbReference type="InterPro" id="IPR047992">
    <property type="entry name" value="BREX_PglZ"/>
</dbReference>
<organism evidence="5 6">
    <name type="scientific">Streptomyces viridosporus T7A</name>
    <dbReference type="NCBI Taxonomy" id="665577"/>
    <lineage>
        <taxon>Bacteria</taxon>
        <taxon>Bacillati</taxon>
        <taxon>Actinomycetota</taxon>
        <taxon>Actinomycetes</taxon>
        <taxon>Kitasatosporales</taxon>
        <taxon>Streptomycetaceae</taxon>
        <taxon>Streptomyces</taxon>
    </lineage>
</organism>
<dbReference type="Pfam" id="PF25863">
    <property type="entry name" value="PglZ_C"/>
    <property type="match status" value="1"/>
</dbReference>
<keyword evidence="6" id="KW-1185">Reference proteome</keyword>
<sequence>MAATLPPVGRRTVEALLSSYAKGLKDRRLVLVHGRYTAGAPAEFTTTLGEETRRVRVSHQSSVLGILGEWARHQDKAADGDVLVVTTGLGDDQLGWDLRGHAVRRRTLTVDNAEIVMQRFGASSLDPRMHAREEAWLLEALLEAEPGQGWERCAGVLTRDAAVRALVVARLGLGGDGDGDATPAQDVAVDADTLLAWSRTPAGPMRFAELNDTERAELKKWLGETAGPAVPVLLSLVEAGRGHDAMALGLLGAVLRDPAADPDTVLAVGGLFGQVMPRRSELRVFTEAVEGTLVRWIGEAHGNAHARRRVFAVLDRADQLAADAGLTRSLTANRFLPSSFTAQLRRVTAAAARQDPAAARAALDELNEHTLVRLHADRHLAASMAVRAARWLALPRPEVRSVAAGVRSHLADWGWADRATAVLWAGDPGGDPVAAGDFRALYEAVKARRERLDEEFAGRLAAWAEHATAPFPGGCLLVENVLAEAVRPVAATGAAPLLLVLDGMSSAVAVQLGEEAEREGWTEAVPTPAEGQPPMRQAAVSMLPSVTEVSRASLLTGSATRGGQVAETTGFTAFWKAHRKEAVLFHKAGIGGDAGRYLSEEVMAALATDAVVGVVLNTIDDALDKGQQGQRTRWSLDDITYLRELLATAKGYGRPVVLVADHGHVLERGTGAASAAAGTGPTAARWRTGAAGEGEVLLTGPRVAEGEGTIVAPWREDIRYTGRRAGYHGGASLAEVTVPVLVLLPDKALMPKGWEALPRERAVPAWWQAQHPEPVTAPAADATQEQRKPAGKARTGSRRPAPEGEGLFAETDVAPPAEDGKAAPAAPASLGARVVTSEVYEAQKEYVRKAPEAKVVAAVVDALADAGETMSPAALAAAVSATGRVRRNIDGFIATLQRLLNVEGYPVLGFIDAGHTVRLDVKLLRDQFFPEESK</sequence>
<dbReference type="Pfam" id="PF25862">
    <property type="entry name" value="PglZ_1st"/>
    <property type="match status" value="1"/>
</dbReference>